<evidence type="ECO:0000313" key="2">
    <source>
        <dbReference type="EMBL" id="SHO59968.1"/>
    </source>
</evidence>
<sequence length="183" mass="20496">MSGHSHASVPQSDLQVRSTEAERLLPREGVRAADAGPVYLGDTGAVFKRRLYGLTTTVVVPFESFTGVAVRFEPEGGVVHIELIHPAPAMNVPLDTVYDLDQAARLWRRWSQTLALPMMMFESDGSLIRAPLEDRPDDVRPPAPRRFGRQTTRRRPRSVWTRGRFTPASSAVHAEEREIIARD</sequence>
<dbReference type="EMBL" id="FRXO01000001">
    <property type="protein sequence ID" value="SHO59968.1"/>
    <property type="molecule type" value="Genomic_DNA"/>
</dbReference>
<feature type="compositionally biased region" description="Basic residues" evidence="1">
    <location>
        <begin position="146"/>
        <end position="157"/>
    </location>
</feature>
<reference evidence="2 3" key="1">
    <citation type="submission" date="2016-12" db="EMBL/GenBank/DDBJ databases">
        <authorList>
            <person name="Song W.-J."/>
            <person name="Kurnit D.M."/>
        </authorList>
    </citation>
    <scope>NUCLEOTIDE SEQUENCE [LARGE SCALE GENOMIC DNA]</scope>
    <source>
        <strain evidence="2 3">DSM 19599</strain>
    </source>
</reference>
<proteinExistence type="predicted"/>
<evidence type="ECO:0000313" key="3">
    <source>
        <dbReference type="Proteomes" id="UP000186406"/>
    </source>
</evidence>
<accession>A0A1M7Z4V0</accession>
<feature type="region of interest" description="Disordered" evidence="1">
    <location>
        <begin position="1"/>
        <end position="20"/>
    </location>
</feature>
<gene>
    <name evidence="2" type="ORF">SAMN02745172_00128</name>
</gene>
<dbReference type="Pfam" id="PF19596">
    <property type="entry name" value="DUF6101"/>
    <property type="match status" value="1"/>
</dbReference>
<protein>
    <submittedName>
        <fullName evidence="2">Uncharacterized protein</fullName>
    </submittedName>
</protein>
<keyword evidence="3" id="KW-1185">Reference proteome</keyword>
<feature type="compositionally biased region" description="Basic and acidic residues" evidence="1">
    <location>
        <begin position="131"/>
        <end position="140"/>
    </location>
</feature>
<dbReference type="OrthoDB" id="8449893at2"/>
<evidence type="ECO:0000256" key="1">
    <source>
        <dbReference type="SAM" id="MobiDB-lite"/>
    </source>
</evidence>
<dbReference type="AlphaFoldDB" id="A0A1M7Z4V0"/>
<feature type="region of interest" description="Disordered" evidence="1">
    <location>
        <begin position="131"/>
        <end position="167"/>
    </location>
</feature>
<feature type="compositionally biased region" description="Polar residues" evidence="1">
    <location>
        <begin position="8"/>
        <end position="18"/>
    </location>
</feature>
<organism evidence="2 3">
    <name type="scientific">Pseudoxanthobacter soli DSM 19599</name>
    <dbReference type="NCBI Taxonomy" id="1123029"/>
    <lineage>
        <taxon>Bacteria</taxon>
        <taxon>Pseudomonadati</taxon>
        <taxon>Pseudomonadota</taxon>
        <taxon>Alphaproteobacteria</taxon>
        <taxon>Hyphomicrobiales</taxon>
        <taxon>Segnochrobactraceae</taxon>
        <taxon>Pseudoxanthobacter</taxon>
    </lineage>
</organism>
<dbReference type="Proteomes" id="UP000186406">
    <property type="component" value="Unassembled WGS sequence"/>
</dbReference>
<dbReference type="RefSeq" id="WP_073625293.1">
    <property type="nucleotide sequence ID" value="NZ_FRXO01000001.1"/>
</dbReference>
<dbReference type="InterPro" id="IPR046083">
    <property type="entry name" value="DUF6101"/>
</dbReference>
<name>A0A1M7Z4V0_9HYPH</name>